<dbReference type="AlphaFoldDB" id="A0A9Q3YST4"/>
<gene>
    <name evidence="2" type="ORF">IEW27_20610</name>
    <name evidence="3" type="ORF">LNP80_19445</name>
</gene>
<dbReference type="Proteomes" id="UP000603715">
    <property type="component" value="Unassembled WGS sequence"/>
</dbReference>
<protein>
    <submittedName>
        <fullName evidence="3">Uncharacterized protein</fullName>
    </submittedName>
</protein>
<reference evidence="4" key="2">
    <citation type="submission" date="2023-07" db="EMBL/GenBank/DDBJ databases">
        <title>Description of novel Chryseobacterium sp. strain C-2.</title>
        <authorList>
            <person name="Saticioglu I.B."/>
        </authorList>
    </citation>
    <scope>NUCLEOTIDE SEQUENCE [LARGE SCALE GENOMIC DNA]</scope>
    <source>
        <strain evidence="4">C-2</strain>
    </source>
</reference>
<dbReference type="Proteomes" id="UP001107960">
    <property type="component" value="Unassembled WGS sequence"/>
</dbReference>
<reference evidence="3" key="1">
    <citation type="submission" date="2021-11" db="EMBL/GenBank/DDBJ databases">
        <title>Description of novel Chryseobacterium species.</title>
        <authorList>
            <person name="Saticioglu I.B."/>
            <person name="Ay H."/>
            <person name="Altun S."/>
            <person name="Duman M."/>
        </authorList>
    </citation>
    <scope>NUCLEOTIDE SEQUENCE</scope>
    <source>
        <strain evidence="3">C-39</strain>
    </source>
</reference>
<reference evidence="2" key="3">
    <citation type="submission" date="2024-05" db="EMBL/GenBank/DDBJ databases">
        <title>Description of novel Chryseobacterium sp. strain C-2.</title>
        <authorList>
            <person name="Saticioglu I.B."/>
        </authorList>
    </citation>
    <scope>NUCLEOTIDE SEQUENCE</scope>
    <source>
        <strain evidence="2">C-2</strain>
    </source>
</reference>
<comment type="caution">
    <text evidence="3">The sequence shown here is derived from an EMBL/GenBank/DDBJ whole genome shotgun (WGS) entry which is preliminary data.</text>
</comment>
<sequence>MKHLPLLLFPLLIGCSLNKEINENDRKKVIAELDYIEKIDQKYARIPSEDLINKYGQQKAWEIFSTKRDSVSIDNQAKIKKLFSKYGYLGFNKVGKENSTKFWLPIQHADNDVEFQKQMLQELKKQIELKNANRNEYAMLEDRVAVNTNQKQRFGSQVTYNSNGQAIPRNGLIDSVNIEKLRAEYDLPIFKDYYNNMTIMHFEMNKEILIKQGISEPKLYK</sequence>
<evidence type="ECO:0000313" key="3">
    <source>
        <dbReference type="EMBL" id="MCC9036396.1"/>
    </source>
</evidence>
<dbReference type="EMBL" id="JACXXP010000047">
    <property type="protein sequence ID" value="MBD3906990.1"/>
    <property type="molecule type" value="Genomic_DNA"/>
</dbReference>
<dbReference type="Pfam" id="PF20329">
    <property type="entry name" value="DUF6624"/>
    <property type="match status" value="1"/>
</dbReference>
<feature type="coiled-coil region" evidence="1">
    <location>
        <begin position="106"/>
        <end position="140"/>
    </location>
</feature>
<evidence type="ECO:0000313" key="5">
    <source>
        <dbReference type="Proteomes" id="UP001107960"/>
    </source>
</evidence>
<name>A0A9Q3YST4_9FLAO</name>
<keyword evidence="1" id="KW-0175">Coiled coil</keyword>
<keyword evidence="4" id="KW-1185">Reference proteome</keyword>
<proteinExistence type="predicted"/>
<evidence type="ECO:0000256" key="1">
    <source>
        <dbReference type="SAM" id="Coils"/>
    </source>
</evidence>
<dbReference type="RefSeq" id="WP_191181359.1">
    <property type="nucleotide sequence ID" value="NZ_JACXXP010000047.1"/>
</dbReference>
<dbReference type="EMBL" id="JAJJML010000001">
    <property type="protein sequence ID" value="MCC9036396.1"/>
    <property type="molecule type" value="Genomic_DNA"/>
</dbReference>
<accession>A0A9Q3YST4</accession>
<dbReference type="PROSITE" id="PS51257">
    <property type="entry name" value="PROKAR_LIPOPROTEIN"/>
    <property type="match status" value="1"/>
</dbReference>
<evidence type="ECO:0000313" key="4">
    <source>
        <dbReference type="Proteomes" id="UP000603715"/>
    </source>
</evidence>
<organism evidence="3 5">
    <name type="scientific">Chryseobacterium muglaense</name>
    <dbReference type="NCBI Taxonomy" id="2893752"/>
    <lineage>
        <taxon>Bacteria</taxon>
        <taxon>Pseudomonadati</taxon>
        <taxon>Bacteroidota</taxon>
        <taxon>Flavobacteriia</taxon>
        <taxon>Flavobacteriales</taxon>
        <taxon>Weeksellaceae</taxon>
        <taxon>Chryseobacterium group</taxon>
        <taxon>Chryseobacterium</taxon>
    </lineage>
</organism>
<evidence type="ECO:0000313" key="2">
    <source>
        <dbReference type="EMBL" id="MBD3906990.1"/>
    </source>
</evidence>
<dbReference type="InterPro" id="IPR046732">
    <property type="entry name" value="DUF6624"/>
</dbReference>